<evidence type="ECO:0008006" key="4">
    <source>
        <dbReference type="Google" id="ProtNLM"/>
    </source>
</evidence>
<dbReference type="InterPro" id="IPR017581">
    <property type="entry name" value="AtpR-like"/>
</dbReference>
<keyword evidence="3" id="KW-1185">Reference proteome</keyword>
<keyword evidence="1" id="KW-1133">Transmembrane helix</keyword>
<name>A0A369TBM5_9PROT</name>
<evidence type="ECO:0000313" key="3">
    <source>
        <dbReference type="Proteomes" id="UP000253941"/>
    </source>
</evidence>
<comment type="caution">
    <text evidence="2">The sequence shown here is derived from an EMBL/GenBank/DDBJ whole genome shotgun (WGS) entry which is preliminary data.</text>
</comment>
<feature type="transmembrane region" description="Helical" evidence="1">
    <location>
        <begin position="37"/>
        <end position="57"/>
    </location>
</feature>
<reference evidence="2 3" key="1">
    <citation type="submission" date="2018-07" db="EMBL/GenBank/DDBJ databases">
        <title>Venubactetium sediminum gen. nov., sp. nov., isolated from a marine solar saltern.</title>
        <authorList>
            <person name="Wang S."/>
        </authorList>
    </citation>
    <scope>NUCLEOTIDE SEQUENCE [LARGE SCALE GENOMIC DNA]</scope>
    <source>
        <strain evidence="2 3">WD2A32</strain>
    </source>
</reference>
<sequence length="92" mass="9623">MLVLAGLAGGAVVGAAYFAALWRSVRDLAGDTRPERRLLLGALARFACVLPAIYLATRAGPEVLAGGIAGLLIARTLTVRWLPRRVPAKASD</sequence>
<gene>
    <name evidence="2" type="ORF">DRB17_08445</name>
</gene>
<evidence type="ECO:0000313" key="2">
    <source>
        <dbReference type="EMBL" id="RDD62252.1"/>
    </source>
</evidence>
<keyword evidence="1" id="KW-0472">Membrane</keyword>
<accession>A0A369TBM5</accession>
<dbReference type="EMBL" id="QPMH01000006">
    <property type="protein sequence ID" value="RDD62252.1"/>
    <property type="molecule type" value="Genomic_DNA"/>
</dbReference>
<proteinExistence type="predicted"/>
<dbReference type="AlphaFoldDB" id="A0A369TBM5"/>
<feature type="transmembrane region" description="Helical" evidence="1">
    <location>
        <begin position="63"/>
        <end position="82"/>
    </location>
</feature>
<keyword evidence="1" id="KW-0812">Transmembrane</keyword>
<protein>
    <recommendedName>
        <fullName evidence="4">ATP synthase subunit I</fullName>
    </recommendedName>
</protein>
<evidence type="ECO:0000256" key="1">
    <source>
        <dbReference type="SAM" id="Phobius"/>
    </source>
</evidence>
<dbReference type="Pfam" id="PF12966">
    <property type="entry name" value="AtpR"/>
    <property type="match status" value="1"/>
</dbReference>
<organism evidence="2 3">
    <name type="scientific">Ferruginivarius sediminum</name>
    <dbReference type="NCBI Taxonomy" id="2661937"/>
    <lineage>
        <taxon>Bacteria</taxon>
        <taxon>Pseudomonadati</taxon>
        <taxon>Pseudomonadota</taxon>
        <taxon>Alphaproteobacteria</taxon>
        <taxon>Rhodospirillales</taxon>
        <taxon>Rhodospirillaceae</taxon>
        <taxon>Ferruginivarius</taxon>
    </lineage>
</organism>
<feature type="transmembrane region" description="Helical" evidence="1">
    <location>
        <begin position="6"/>
        <end position="25"/>
    </location>
</feature>
<dbReference type="Proteomes" id="UP000253941">
    <property type="component" value="Unassembled WGS sequence"/>
</dbReference>